<evidence type="ECO:0000313" key="2">
    <source>
        <dbReference type="EMBL" id="KAJ8904852.1"/>
    </source>
</evidence>
<sequence>MAQMRVEQELNLPVETTWKILADFSNDRHIHPHVRSVERIGELERGVGAARKCHLRDGGCITEKVTAWDEAAREYTLEVFKSPEPKKRFFATLRVEECEANRSKAAVVVDYDPKYGCCGELLGRFILLPKLGHLGREYLDVTQSSSKKREDVPPSFQVPKTSKVPETIQQSVNTSS</sequence>
<proteinExistence type="predicted"/>
<keyword evidence="3" id="KW-1185">Reference proteome</keyword>
<gene>
    <name evidence="2" type="ORF">NDN08_001366</name>
</gene>
<reference evidence="2 3" key="1">
    <citation type="journal article" date="2023" name="Nat. Commun.">
        <title>Origin of minicircular mitochondrial genomes in red algae.</title>
        <authorList>
            <person name="Lee Y."/>
            <person name="Cho C.H."/>
            <person name="Lee Y.M."/>
            <person name="Park S.I."/>
            <person name="Yang J.H."/>
            <person name="West J.A."/>
            <person name="Bhattacharya D."/>
            <person name="Yoon H.S."/>
        </authorList>
    </citation>
    <scope>NUCLEOTIDE SEQUENCE [LARGE SCALE GENOMIC DNA]</scope>
    <source>
        <strain evidence="2 3">CCMP1338</strain>
        <tissue evidence="2">Whole cell</tissue>
    </source>
</reference>
<evidence type="ECO:0000313" key="3">
    <source>
        <dbReference type="Proteomes" id="UP001157974"/>
    </source>
</evidence>
<feature type="region of interest" description="Disordered" evidence="1">
    <location>
        <begin position="142"/>
        <end position="176"/>
    </location>
</feature>
<name>A0AAV8UUU0_9RHOD</name>
<dbReference type="CDD" id="cd07821">
    <property type="entry name" value="PYR_PYL_RCAR_like"/>
    <property type="match status" value="1"/>
</dbReference>
<evidence type="ECO:0000256" key="1">
    <source>
        <dbReference type="SAM" id="MobiDB-lite"/>
    </source>
</evidence>
<dbReference type="Proteomes" id="UP001157974">
    <property type="component" value="Unassembled WGS sequence"/>
</dbReference>
<dbReference type="SUPFAM" id="SSF55961">
    <property type="entry name" value="Bet v1-like"/>
    <property type="match status" value="1"/>
</dbReference>
<dbReference type="AlphaFoldDB" id="A0AAV8UUU0"/>
<protein>
    <submittedName>
        <fullName evidence="2">Uncharacterized protein</fullName>
    </submittedName>
</protein>
<dbReference type="InterPro" id="IPR019587">
    <property type="entry name" value="Polyketide_cyclase/dehydratase"/>
</dbReference>
<dbReference type="InterPro" id="IPR023393">
    <property type="entry name" value="START-like_dom_sf"/>
</dbReference>
<dbReference type="EMBL" id="JAMWBK010000005">
    <property type="protein sequence ID" value="KAJ8904852.1"/>
    <property type="molecule type" value="Genomic_DNA"/>
</dbReference>
<feature type="compositionally biased region" description="Polar residues" evidence="1">
    <location>
        <begin position="167"/>
        <end position="176"/>
    </location>
</feature>
<organism evidence="2 3">
    <name type="scientific">Rhodosorus marinus</name>
    <dbReference type="NCBI Taxonomy" id="101924"/>
    <lineage>
        <taxon>Eukaryota</taxon>
        <taxon>Rhodophyta</taxon>
        <taxon>Stylonematophyceae</taxon>
        <taxon>Stylonematales</taxon>
        <taxon>Stylonemataceae</taxon>
        <taxon>Rhodosorus</taxon>
    </lineage>
</organism>
<comment type="caution">
    <text evidence="2">The sequence shown here is derived from an EMBL/GenBank/DDBJ whole genome shotgun (WGS) entry which is preliminary data.</text>
</comment>
<accession>A0AAV8UUU0</accession>
<dbReference type="Gene3D" id="3.30.530.20">
    <property type="match status" value="1"/>
</dbReference>
<dbReference type="Pfam" id="PF10604">
    <property type="entry name" value="Polyketide_cyc2"/>
    <property type="match status" value="1"/>
</dbReference>